<keyword evidence="1 2" id="KW-0238">DNA-binding</keyword>
<dbReference type="Gene3D" id="1.10.10.10">
    <property type="entry name" value="Winged helix-like DNA-binding domain superfamily/Winged helix DNA-binding domain"/>
    <property type="match status" value="1"/>
</dbReference>
<dbReference type="AlphaFoldDB" id="A0A0H3ZQR8"/>
<keyword evidence="3" id="KW-0812">Transmembrane</keyword>
<evidence type="ECO:0000256" key="1">
    <source>
        <dbReference type="ARBA" id="ARBA00023125"/>
    </source>
</evidence>
<feature type="transmembrane region" description="Helical" evidence="3">
    <location>
        <begin position="154"/>
        <end position="172"/>
    </location>
</feature>
<dbReference type="GO" id="GO:0006355">
    <property type="term" value="P:regulation of DNA-templated transcription"/>
    <property type="evidence" value="ECO:0007669"/>
    <property type="project" value="InterPro"/>
</dbReference>
<dbReference type="InterPro" id="IPR016032">
    <property type="entry name" value="Sig_transdc_resp-reg_C-effctor"/>
</dbReference>
<dbReference type="SUPFAM" id="SSF46894">
    <property type="entry name" value="C-terminal effector domain of the bipartite response regulators"/>
    <property type="match status" value="1"/>
</dbReference>
<evidence type="ECO:0000313" key="5">
    <source>
        <dbReference type="EMBL" id="AKN38718.1"/>
    </source>
</evidence>
<name>A0A0H3ZQR8_VIBSP</name>
<accession>A0A0H3ZQR8</accession>
<sequence>MNVQIRSQCNALWQLYPFAREQLVNVKTRQATKLKGPDCRVLEVLIENKGQVVSKREILKSAWGERVVSDASLTQSIAQIRLALGDNGKEQKYIKTLPSQGYLLYDNVVEMADSEWEIEPGAADGEGEHVLRPSVHNLPKLSVRTPTFNRKVKWLLLLLLMMLFVAQLSGIINRLSFDWNLQVDDWVNVKRASVNFLYQREPASETLYHYLSSEKRLTGYQQPLDLVISTGVSNYYVSCLYLNDHTGADDVKNFTFSLQESFYFIGGMINDLCR</sequence>
<dbReference type="GO" id="GO:0000160">
    <property type="term" value="P:phosphorelay signal transduction system"/>
    <property type="evidence" value="ECO:0007669"/>
    <property type="project" value="InterPro"/>
</dbReference>
<feature type="DNA-binding region" description="OmpR/PhoB-type" evidence="2">
    <location>
        <begin position="3"/>
        <end position="106"/>
    </location>
</feature>
<proteinExistence type="predicted"/>
<dbReference type="Pfam" id="PF00486">
    <property type="entry name" value="Trans_reg_C"/>
    <property type="match status" value="1"/>
</dbReference>
<evidence type="ECO:0000256" key="2">
    <source>
        <dbReference type="PROSITE-ProRule" id="PRU01091"/>
    </source>
</evidence>
<reference evidence="5" key="1">
    <citation type="journal article" date="2015" name="MBio">
        <title>Eco-Evolutionary Dynamics of Episomes among Ecologically Cohesive Bacterial Populations.</title>
        <authorList>
            <person name="Xue H."/>
            <person name="Cordero O.X."/>
            <person name="Camas F.M."/>
            <person name="Trimble W."/>
            <person name="Meyer F."/>
            <person name="Guglielmini J."/>
            <person name="Rocha E.P."/>
            <person name="Polz M.F."/>
        </authorList>
    </citation>
    <scope>NUCLEOTIDE SEQUENCE</scope>
    <source>
        <strain evidence="5">1F_145</strain>
    </source>
</reference>
<evidence type="ECO:0000259" key="4">
    <source>
        <dbReference type="PROSITE" id="PS51755"/>
    </source>
</evidence>
<feature type="domain" description="OmpR/PhoB-type" evidence="4">
    <location>
        <begin position="3"/>
        <end position="106"/>
    </location>
</feature>
<keyword evidence="3" id="KW-0472">Membrane</keyword>
<keyword evidence="3" id="KW-1133">Transmembrane helix</keyword>
<dbReference type="InterPro" id="IPR001867">
    <property type="entry name" value="OmpR/PhoB-type_DNA-bd"/>
</dbReference>
<dbReference type="InterPro" id="IPR036388">
    <property type="entry name" value="WH-like_DNA-bd_sf"/>
</dbReference>
<evidence type="ECO:0000256" key="3">
    <source>
        <dbReference type="SAM" id="Phobius"/>
    </source>
</evidence>
<dbReference type="CDD" id="cd00383">
    <property type="entry name" value="trans_reg_C"/>
    <property type="match status" value="1"/>
</dbReference>
<protein>
    <recommendedName>
        <fullName evidence="4">OmpR/PhoB-type domain-containing protein</fullName>
    </recommendedName>
</protein>
<organism evidence="5">
    <name type="scientific">Vibrio splendidus</name>
    <dbReference type="NCBI Taxonomy" id="29497"/>
    <lineage>
        <taxon>Bacteria</taxon>
        <taxon>Pseudomonadati</taxon>
        <taxon>Pseudomonadota</taxon>
        <taxon>Gammaproteobacteria</taxon>
        <taxon>Vibrionales</taxon>
        <taxon>Vibrionaceae</taxon>
        <taxon>Vibrio</taxon>
    </lineage>
</organism>
<dbReference type="EMBL" id="KP795610">
    <property type="protein sequence ID" value="AKN38718.1"/>
    <property type="molecule type" value="Genomic_DNA"/>
</dbReference>
<dbReference type="GO" id="GO:0003677">
    <property type="term" value="F:DNA binding"/>
    <property type="evidence" value="ECO:0007669"/>
    <property type="project" value="UniProtKB-UniRule"/>
</dbReference>
<dbReference type="SMART" id="SM00862">
    <property type="entry name" value="Trans_reg_C"/>
    <property type="match status" value="1"/>
</dbReference>
<dbReference type="PROSITE" id="PS51755">
    <property type="entry name" value="OMPR_PHOB"/>
    <property type="match status" value="1"/>
</dbReference>